<name>A0A804QRC3_MAIZE</name>
<dbReference type="FunCoup" id="A0A804QRC3">
    <property type="interactions" value="178"/>
</dbReference>
<dbReference type="InterPro" id="IPR036041">
    <property type="entry name" value="Ribosome-inact_prot_sf"/>
</dbReference>
<dbReference type="Gene3D" id="3.40.420.10">
    <property type="entry name" value="Ricin (A subunit), domain 1"/>
    <property type="match status" value="1"/>
</dbReference>
<proteinExistence type="predicted"/>
<dbReference type="InterPro" id="IPR016138">
    <property type="entry name" value="Ribosome_inactivat_prot_sub1"/>
</dbReference>
<dbReference type="Gramene" id="Zm00001eb348440_T001">
    <property type="protein sequence ID" value="Zm00001eb348440_P001"/>
    <property type="gene ID" value="Zm00001eb348440"/>
</dbReference>
<accession>A0A804QRC3</accession>
<dbReference type="GO" id="GO:0030598">
    <property type="term" value="F:rRNA N-glycosylase activity"/>
    <property type="evidence" value="ECO:0007669"/>
    <property type="project" value="InterPro"/>
</dbReference>
<reference evidence="2" key="1">
    <citation type="journal article" date="2009" name="Science">
        <title>The B73 maize genome: complexity, diversity, and dynamics.</title>
        <authorList>
            <person name="Schnable P.S."/>
            <person name="Ware D."/>
            <person name="Fulton R.S."/>
            <person name="Stein J.C."/>
            <person name="Wei F."/>
            <person name="Pasternak S."/>
            <person name="Liang C."/>
            <person name="Zhang J."/>
            <person name="Fulton L."/>
            <person name="Graves T.A."/>
            <person name="Minx P."/>
            <person name="Reily A.D."/>
            <person name="Courtney L."/>
            <person name="Kruchowski S.S."/>
            <person name="Tomlinson C."/>
            <person name="Strong C."/>
            <person name="Delehaunty K."/>
            <person name="Fronick C."/>
            <person name="Courtney B."/>
            <person name="Rock S.M."/>
            <person name="Belter E."/>
            <person name="Du F."/>
            <person name="Kim K."/>
            <person name="Abbott R.M."/>
            <person name="Cotton M."/>
            <person name="Levy A."/>
            <person name="Marchetto P."/>
            <person name="Ochoa K."/>
            <person name="Jackson S.M."/>
            <person name="Gillam B."/>
            <person name="Chen W."/>
            <person name="Yan L."/>
            <person name="Higginbotham J."/>
            <person name="Cardenas M."/>
            <person name="Waligorski J."/>
            <person name="Applebaum E."/>
            <person name="Phelps L."/>
            <person name="Falcone J."/>
            <person name="Kanchi K."/>
            <person name="Thane T."/>
            <person name="Scimone A."/>
            <person name="Thane N."/>
            <person name="Henke J."/>
            <person name="Wang T."/>
            <person name="Ruppert J."/>
            <person name="Shah N."/>
            <person name="Rotter K."/>
            <person name="Hodges J."/>
            <person name="Ingenthron E."/>
            <person name="Cordes M."/>
            <person name="Kohlberg S."/>
            <person name="Sgro J."/>
            <person name="Delgado B."/>
            <person name="Mead K."/>
            <person name="Chinwalla A."/>
            <person name="Leonard S."/>
            <person name="Crouse K."/>
            <person name="Collura K."/>
            <person name="Kudrna D."/>
            <person name="Currie J."/>
            <person name="He R."/>
            <person name="Angelova A."/>
            <person name="Rajasekar S."/>
            <person name="Mueller T."/>
            <person name="Lomeli R."/>
            <person name="Scara G."/>
            <person name="Ko A."/>
            <person name="Delaney K."/>
            <person name="Wissotski M."/>
            <person name="Lopez G."/>
            <person name="Campos D."/>
            <person name="Braidotti M."/>
            <person name="Ashley E."/>
            <person name="Golser W."/>
            <person name="Kim H."/>
            <person name="Lee S."/>
            <person name="Lin J."/>
            <person name="Dujmic Z."/>
            <person name="Kim W."/>
            <person name="Talag J."/>
            <person name="Zuccolo A."/>
            <person name="Fan C."/>
            <person name="Sebastian A."/>
            <person name="Kramer M."/>
            <person name="Spiegel L."/>
            <person name="Nascimento L."/>
            <person name="Zutavern T."/>
            <person name="Miller B."/>
            <person name="Ambroise C."/>
            <person name="Muller S."/>
            <person name="Spooner W."/>
            <person name="Narechania A."/>
            <person name="Ren L."/>
            <person name="Wei S."/>
            <person name="Kumari S."/>
            <person name="Faga B."/>
            <person name="Levy M.J."/>
            <person name="McMahan L."/>
            <person name="Van Buren P."/>
            <person name="Vaughn M.W."/>
            <person name="Ying K."/>
            <person name="Yeh C.-T."/>
            <person name="Emrich S.J."/>
            <person name="Jia Y."/>
            <person name="Kalyanaraman A."/>
            <person name="Hsia A.-P."/>
            <person name="Barbazuk W.B."/>
            <person name="Baucom R.S."/>
            <person name="Brutnell T.P."/>
            <person name="Carpita N.C."/>
            <person name="Chaparro C."/>
            <person name="Chia J.-M."/>
            <person name="Deragon J.-M."/>
            <person name="Estill J.C."/>
            <person name="Fu Y."/>
            <person name="Jeddeloh J.A."/>
            <person name="Han Y."/>
            <person name="Lee H."/>
            <person name="Li P."/>
            <person name="Lisch D.R."/>
            <person name="Liu S."/>
            <person name="Liu Z."/>
            <person name="Nagel D.H."/>
            <person name="McCann M.C."/>
            <person name="SanMiguel P."/>
            <person name="Myers A.M."/>
            <person name="Nettleton D."/>
            <person name="Nguyen J."/>
            <person name="Penning B.W."/>
            <person name="Ponnala L."/>
            <person name="Schneider K.L."/>
            <person name="Schwartz D.C."/>
            <person name="Sharma A."/>
            <person name="Soderlund C."/>
            <person name="Springer N.M."/>
            <person name="Sun Q."/>
            <person name="Wang H."/>
            <person name="Waterman M."/>
            <person name="Westerman R."/>
            <person name="Wolfgruber T.K."/>
            <person name="Yang L."/>
            <person name="Yu Y."/>
            <person name="Zhang L."/>
            <person name="Zhou S."/>
            <person name="Zhu Q."/>
            <person name="Bennetzen J.L."/>
            <person name="Dawe R.K."/>
            <person name="Jiang J."/>
            <person name="Jiang N."/>
            <person name="Presting G.G."/>
            <person name="Wessler S.R."/>
            <person name="Aluru S."/>
            <person name="Martienssen R.A."/>
            <person name="Clifton S.W."/>
            <person name="McCombie W.R."/>
            <person name="Wing R.A."/>
            <person name="Wilson R.K."/>
        </authorList>
    </citation>
    <scope>NUCLEOTIDE SEQUENCE [LARGE SCALE GENOMIC DNA]</scope>
    <source>
        <strain evidence="2">cv. B73</strain>
    </source>
</reference>
<organism evidence="1 2">
    <name type="scientific">Zea mays</name>
    <name type="common">Maize</name>
    <dbReference type="NCBI Taxonomy" id="4577"/>
    <lineage>
        <taxon>Eukaryota</taxon>
        <taxon>Viridiplantae</taxon>
        <taxon>Streptophyta</taxon>
        <taxon>Embryophyta</taxon>
        <taxon>Tracheophyta</taxon>
        <taxon>Spermatophyta</taxon>
        <taxon>Magnoliopsida</taxon>
        <taxon>Liliopsida</taxon>
        <taxon>Poales</taxon>
        <taxon>Poaceae</taxon>
        <taxon>PACMAD clade</taxon>
        <taxon>Panicoideae</taxon>
        <taxon>Andropogonodae</taxon>
        <taxon>Andropogoneae</taxon>
        <taxon>Tripsacinae</taxon>
        <taxon>Zea</taxon>
    </lineage>
</organism>
<dbReference type="SUPFAM" id="SSF56371">
    <property type="entry name" value="Ribosome inactivating proteins (RIP)"/>
    <property type="match status" value="1"/>
</dbReference>
<keyword evidence="2" id="KW-1185">Reference proteome</keyword>
<dbReference type="Proteomes" id="UP000007305">
    <property type="component" value="Chromosome 8"/>
</dbReference>
<reference evidence="1" key="2">
    <citation type="submission" date="2019-07" db="EMBL/GenBank/DDBJ databases">
        <authorList>
            <person name="Seetharam A."/>
            <person name="Woodhouse M."/>
            <person name="Cannon E."/>
        </authorList>
    </citation>
    <scope>NUCLEOTIDE SEQUENCE [LARGE SCALE GENOMIC DNA]</scope>
    <source>
        <strain evidence="1">cv. B73</strain>
    </source>
</reference>
<dbReference type="GO" id="GO:0017148">
    <property type="term" value="P:negative regulation of translation"/>
    <property type="evidence" value="ECO:0007669"/>
    <property type="project" value="InterPro"/>
</dbReference>
<dbReference type="AlphaFoldDB" id="A0A804QRC3"/>
<evidence type="ECO:0000313" key="2">
    <source>
        <dbReference type="Proteomes" id="UP000007305"/>
    </source>
</evidence>
<protein>
    <recommendedName>
        <fullName evidence="3">rRNA N-glycosidase</fullName>
    </recommendedName>
</protein>
<dbReference type="EnsemblPlants" id="Zm00001eb348440_T001">
    <property type="protein sequence ID" value="Zm00001eb348440_P001"/>
    <property type="gene ID" value="Zm00001eb348440"/>
</dbReference>
<reference evidence="1" key="3">
    <citation type="submission" date="2021-05" db="UniProtKB">
        <authorList>
            <consortium name="EnsemblPlants"/>
        </authorList>
    </citation>
    <scope>IDENTIFICATION</scope>
    <source>
        <strain evidence="1">cv. B73</strain>
    </source>
</reference>
<sequence>MRPSSEFAGPGQPDVPLLFNFRDLYFVGFEVNQKFFLFKDAHDQLKDSRYLDPIYAGQWEWSGYSCSYSGGHWAAEISAYTLWLSYDCLVNFVKRRSAGENKSINLSIFRIITTIAEAKRFNRWLGLLLAYFESCDHSSSYKRKRKEYQGIFTVGETNSAIFQNWHRISTNVYGGESKFKACDGCDTYLMSLGVLAVLLGKARDDVRADAEKPEN</sequence>
<evidence type="ECO:0000313" key="1">
    <source>
        <dbReference type="EnsemblPlants" id="Zm00001eb348440_P001"/>
    </source>
</evidence>
<evidence type="ECO:0008006" key="3">
    <source>
        <dbReference type="Google" id="ProtNLM"/>
    </source>
</evidence>
<dbReference type="InParanoid" id="A0A804QRC3"/>